<protein>
    <recommendedName>
        <fullName evidence="3">F-box domain-containing protein</fullName>
    </recommendedName>
</protein>
<reference evidence="1" key="2">
    <citation type="submission" date="2021-08" db="EMBL/GenBank/DDBJ databases">
        <authorList>
            <person name="Gostincar C."/>
            <person name="Sun X."/>
            <person name="Song Z."/>
            <person name="Gunde-Cimerman N."/>
        </authorList>
    </citation>
    <scope>NUCLEOTIDE SEQUENCE</scope>
    <source>
        <strain evidence="1">EXF-8016</strain>
    </source>
</reference>
<evidence type="ECO:0008006" key="3">
    <source>
        <dbReference type="Google" id="ProtNLM"/>
    </source>
</evidence>
<sequence>MTNFLSLPPELREQIYLALLVEPSNDANRIMLTLDKNGQSIWDRITEISPDDDELDTDIQSVLTQSSIKHMDYSNLWSLARVNKLLYEETIPIIYDNACLEYTFGDSCSVSQSPVLLQAFVDKLPAATCALYHQLTIVNGKDLSAKTVSSIVDIINTKLPNLVSLEIRAIDPRIEALINGEAPEFVTEHIQLMAAARPLARLASSPRISLKTRLCFYLDHDYSDPDPDTHLIMLVLRVLMENEVVPKLLDIKRWRRQARSNHAMICEEGGYVQLTSALRSTMIEEMEPEDVEEIDDMEAKLMDHQALVKQIAECKHWRMTMDGKLRDLLP</sequence>
<comment type="caution">
    <text evidence="1">The sequence shown here is derived from an EMBL/GenBank/DDBJ whole genome shotgun (WGS) entry which is preliminary data.</text>
</comment>
<feature type="non-terminal residue" evidence="1">
    <location>
        <position position="330"/>
    </location>
</feature>
<accession>A0A9P8GIF8</accession>
<evidence type="ECO:0000313" key="1">
    <source>
        <dbReference type="EMBL" id="KAH0220751.1"/>
    </source>
</evidence>
<gene>
    <name evidence="1" type="ORF">KCV03_g5448</name>
</gene>
<dbReference type="AlphaFoldDB" id="A0A9P8GIF8"/>
<dbReference type="EMBL" id="JAHFYH010000036">
    <property type="protein sequence ID" value="KAH0220751.1"/>
    <property type="molecule type" value="Genomic_DNA"/>
</dbReference>
<reference evidence="1" key="1">
    <citation type="journal article" date="2021" name="J Fungi (Basel)">
        <title>Virulence traits and population genomics of the black yeast Aureobasidium melanogenum.</title>
        <authorList>
            <person name="Cernosa A."/>
            <person name="Sun X."/>
            <person name="Gostincar C."/>
            <person name="Fang C."/>
            <person name="Gunde-Cimerman N."/>
            <person name="Song Z."/>
        </authorList>
    </citation>
    <scope>NUCLEOTIDE SEQUENCE</scope>
    <source>
        <strain evidence="1">EXF-8016</strain>
    </source>
</reference>
<name>A0A9P8GIF8_AURME</name>
<proteinExistence type="predicted"/>
<organism evidence="1 2">
    <name type="scientific">Aureobasidium melanogenum</name>
    <name type="common">Aureobasidium pullulans var. melanogenum</name>
    <dbReference type="NCBI Taxonomy" id="46634"/>
    <lineage>
        <taxon>Eukaryota</taxon>
        <taxon>Fungi</taxon>
        <taxon>Dikarya</taxon>
        <taxon>Ascomycota</taxon>
        <taxon>Pezizomycotina</taxon>
        <taxon>Dothideomycetes</taxon>
        <taxon>Dothideomycetidae</taxon>
        <taxon>Dothideales</taxon>
        <taxon>Saccotheciaceae</taxon>
        <taxon>Aureobasidium</taxon>
    </lineage>
</organism>
<dbReference type="OrthoDB" id="3864951at2759"/>
<dbReference type="Proteomes" id="UP000767238">
    <property type="component" value="Unassembled WGS sequence"/>
</dbReference>
<evidence type="ECO:0000313" key="2">
    <source>
        <dbReference type="Proteomes" id="UP000767238"/>
    </source>
</evidence>